<proteinExistence type="predicted"/>
<comment type="caution">
    <text evidence="2">The sequence shown here is derived from an EMBL/GenBank/DDBJ whole genome shotgun (WGS) entry which is preliminary data.</text>
</comment>
<dbReference type="AlphaFoldDB" id="A0AAV5SWY4"/>
<feature type="chain" id="PRO_5043977808" evidence="1">
    <location>
        <begin position="18"/>
        <end position="214"/>
    </location>
</feature>
<feature type="signal peptide" evidence="1">
    <location>
        <begin position="1"/>
        <end position="17"/>
    </location>
</feature>
<feature type="non-terminal residue" evidence="2">
    <location>
        <position position="1"/>
    </location>
</feature>
<evidence type="ECO:0000313" key="2">
    <source>
        <dbReference type="EMBL" id="GMS87250.1"/>
    </source>
</evidence>
<accession>A0AAV5SWY4</accession>
<name>A0AAV5SWY4_9BILA</name>
<keyword evidence="1" id="KW-0732">Signal</keyword>
<evidence type="ECO:0000313" key="3">
    <source>
        <dbReference type="Proteomes" id="UP001432027"/>
    </source>
</evidence>
<sequence length="214" mass="23698">QMRRILILLYSCISASCYFIPHCMNNADTISWASGKESTTRAINFTACSFAYKSFTVLRPLNSTKAIRVTIVGQDEDNDSSVQIRVFESAVGDDGKERDFMRKDLNGIDDSVLSSPFTSLSVHVSKRGKPAKTELILRFTLEDGGCPFPFLEARQGVPLVITSEILANECDFSVTTMDPGTALELSSIHDSLPHQRHSIAVVVYDGFTGERLHR</sequence>
<dbReference type="EMBL" id="BTSX01000003">
    <property type="protein sequence ID" value="GMS87250.1"/>
    <property type="molecule type" value="Genomic_DNA"/>
</dbReference>
<feature type="non-terminal residue" evidence="2">
    <location>
        <position position="214"/>
    </location>
</feature>
<organism evidence="2 3">
    <name type="scientific">Pristionchus entomophagus</name>
    <dbReference type="NCBI Taxonomy" id="358040"/>
    <lineage>
        <taxon>Eukaryota</taxon>
        <taxon>Metazoa</taxon>
        <taxon>Ecdysozoa</taxon>
        <taxon>Nematoda</taxon>
        <taxon>Chromadorea</taxon>
        <taxon>Rhabditida</taxon>
        <taxon>Rhabditina</taxon>
        <taxon>Diplogasteromorpha</taxon>
        <taxon>Diplogasteroidea</taxon>
        <taxon>Neodiplogasteridae</taxon>
        <taxon>Pristionchus</taxon>
    </lineage>
</organism>
<evidence type="ECO:0000256" key="1">
    <source>
        <dbReference type="SAM" id="SignalP"/>
    </source>
</evidence>
<protein>
    <submittedName>
        <fullName evidence="2">Uncharacterized protein</fullName>
    </submittedName>
</protein>
<gene>
    <name evidence="2" type="ORF">PENTCL1PPCAC_9425</name>
</gene>
<keyword evidence="3" id="KW-1185">Reference proteome</keyword>
<reference evidence="2" key="1">
    <citation type="submission" date="2023-10" db="EMBL/GenBank/DDBJ databases">
        <title>Genome assembly of Pristionchus species.</title>
        <authorList>
            <person name="Yoshida K."/>
            <person name="Sommer R.J."/>
        </authorList>
    </citation>
    <scope>NUCLEOTIDE SEQUENCE</scope>
    <source>
        <strain evidence="2">RS0144</strain>
    </source>
</reference>
<dbReference type="Proteomes" id="UP001432027">
    <property type="component" value="Unassembled WGS sequence"/>
</dbReference>